<reference evidence="2" key="1">
    <citation type="submission" date="2020-05" db="EMBL/GenBank/DDBJ databases">
        <title>WGS assembly of Panicum virgatum.</title>
        <authorList>
            <person name="Lovell J.T."/>
            <person name="Jenkins J."/>
            <person name="Shu S."/>
            <person name="Juenger T.E."/>
            <person name="Schmutz J."/>
        </authorList>
    </citation>
    <scope>NUCLEOTIDE SEQUENCE</scope>
    <source>
        <strain evidence="2">AP13</strain>
    </source>
</reference>
<comment type="caution">
    <text evidence="2">The sequence shown here is derived from an EMBL/GenBank/DDBJ whole genome shotgun (WGS) entry which is preliminary data.</text>
</comment>
<organism evidence="2 3">
    <name type="scientific">Panicum virgatum</name>
    <name type="common">Blackwell switchgrass</name>
    <dbReference type="NCBI Taxonomy" id="38727"/>
    <lineage>
        <taxon>Eukaryota</taxon>
        <taxon>Viridiplantae</taxon>
        <taxon>Streptophyta</taxon>
        <taxon>Embryophyta</taxon>
        <taxon>Tracheophyta</taxon>
        <taxon>Spermatophyta</taxon>
        <taxon>Magnoliopsida</taxon>
        <taxon>Liliopsida</taxon>
        <taxon>Poales</taxon>
        <taxon>Poaceae</taxon>
        <taxon>PACMAD clade</taxon>
        <taxon>Panicoideae</taxon>
        <taxon>Panicodae</taxon>
        <taxon>Paniceae</taxon>
        <taxon>Panicinae</taxon>
        <taxon>Panicum</taxon>
        <taxon>Panicum sect. Hiantes</taxon>
    </lineage>
</organism>
<sequence length="78" mass="8909">MVDASLWTMIHYSFSMMGCYERADLLSFRIRQVREVVVSAKERCLGMKITPLCIAMVLLALGSLFLLSSTEPAHDYKY</sequence>
<evidence type="ECO:0000313" key="2">
    <source>
        <dbReference type="EMBL" id="KAG2620849.1"/>
    </source>
</evidence>
<keyword evidence="1" id="KW-1133">Transmembrane helix</keyword>
<keyword evidence="3" id="KW-1185">Reference proteome</keyword>
<accession>A0A8T0UJZ4</accession>
<keyword evidence="1" id="KW-0472">Membrane</keyword>
<gene>
    <name evidence="2" type="ORF">PVAP13_3NG206450</name>
</gene>
<dbReference type="AlphaFoldDB" id="A0A8T0UJZ4"/>
<proteinExistence type="predicted"/>
<dbReference type="Proteomes" id="UP000823388">
    <property type="component" value="Chromosome 3N"/>
</dbReference>
<evidence type="ECO:0000313" key="3">
    <source>
        <dbReference type="Proteomes" id="UP000823388"/>
    </source>
</evidence>
<keyword evidence="1" id="KW-0812">Transmembrane</keyword>
<name>A0A8T0UJZ4_PANVG</name>
<dbReference type="EMBL" id="CM029042">
    <property type="protein sequence ID" value="KAG2620849.1"/>
    <property type="molecule type" value="Genomic_DNA"/>
</dbReference>
<feature type="transmembrane region" description="Helical" evidence="1">
    <location>
        <begin position="49"/>
        <end position="68"/>
    </location>
</feature>
<protein>
    <submittedName>
        <fullName evidence="2">Uncharacterized protein</fullName>
    </submittedName>
</protein>
<evidence type="ECO:0000256" key="1">
    <source>
        <dbReference type="SAM" id="Phobius"/>
    </source>
</evidence>